<gene>
    <name evidence="2" type="ORF">DEVEQU_01149</name>
</gene>
<accession>A0A3S4CCG3</accession>
<dbReference type="Pfam" id="PF09539">
    <property type="entry name" value="DUF2385"/>
    <property type="match status" value="1"/>
</dbReference>
<organism evidence="2 3">
    <name type="scientific">Devosia equisanguinis</name>
    <dbReference type="NCBI Taxonomy" id="2490941"/>
    <lineage>
        <taxon>Bacteria</taxon>
        <taxon>Pseudomonadati</taxon>
        <taxon>Pseudomonadota</taxon>
        <taxon>Alphaproteobacteria</taxon>
        <taxon>Hyphomicrobiales</taxon>
        <taxon>Devosiaceae</taxon>
        <taxon>Devosia</taxon>
    </lineage>
</organism>
<feature type="transmembrane region" description="Helical" evidence="1">
    <location>
        <begin position="102"/>
        <end position="122"/>
    </location>
</feature>
<dbReference type="NCBIfam" id="TIGR02301">
    <property type="entry name" value="TIGR02301 family protein"/>
    <property type="match status" value="1"/>
</dbReference>
<evidence type="ECO:0000313" key="2">
    <source>
        <dbReference type="EMBL" id="VDS04018.1"/>
    </source>
</evidence>
<sequence>MPVHQQIPNPTVCSSHPDGLDDGVAGITAVSGSHPPLGWRFCRLGKLPFPNGFGEGSAPPPSIPPLKGEGGERALTSVIDKPALDIAVLKVAKRAAAWRKRVLYPLFAILLLLPLAAPALAIDPPYQRQMERLSEIMGSLYFLQPLCKAGTEDWRAQMADLIALDEPDEDRRQRLAGAFNSGYEAFARFHHQCTPASREALRRLLGEAQKLAREIHTRFAE</sequence>
<keyword evidence="1" id="KW-0812">Transmembrane</keyword>
<dbReference type="AlphaFoldDB" id="A0A3S4CCG3"/>
<reference evidence="2 3" key="1">
    <citation type="submission" date="2018-12" db="EMBL/GenBank/DDBJ databases">
        <authorList>
            <person name="Criscuolo A."/>
        </authorList>
    </citation>
    <scope>NUCLEOTIDE SEQUENCE [LARGE SCALE GENOMIC DNA]</scope>
    <source>
        <strain evidence="2">ACIP1116281</strain>
    </source>
</reference>
<evidence type="ECO:0000313" key="3">
    <source>
        <dbReference type="Proteomes" id="UP000268844"/>
    </source>
</evidence>
<evidence type="ECO:0000256" key="1">
    <source>
        <dbReference type="SAM" id="Phobius"/>
    </source>
</evidence>
<protein>
    <recommendedName>
        <fullName evidence="4">TIGR02301 family protein</fullName>
    </recommendedName>
</protein>
<evidence type="ECO:0008006" key="4">
    <source>
        <dbReference type="Google" id="ProtNLM"/>
    </source>
</evidence>
<keyword evidence="1" id="KW-1133">Transmembrane helix</keyword>
<keyword evidence="1" id="KW-0472">Membrane</keyword>
<dbReference type="Proteomes" id="UP000268844">
    <property type="component" value="Unassembled WGS sequence"/>
</dbReference>
<dbReference type="EMBL" id="UZWD01000018">
    <property type="protein sequence ID" value="VDS04018.1"/>
    <property type="molecule type" value="Genomic_DNA"/>
</dbReference>
<proteinExistence type="predicted"/>
<name>A0A3S4CCG3_9HYPH</name>
<dbReference type="InterPro" id="IPR012645">
    <property type="entry name" value="CHP02301"/>
</dbReference>
<keyword evidence="3" id="KW-1185">Reference proteome</keyword>